<name>A0A0B6Y5U2_9EUPU</name>
<evidence type="ECO:0000313" key="3">
    <source>
        <dbReference type="EMBL" id="CEK50880.1"/>
    </source>
</evidence>
<dbReference type="GO" id="GO:0007155">
    <property type="term" value="P:cell adhesion"/>
    <property type="evidence" value="ECO:0007669"/>
    <property type="project" value="InterPro"/>
</dbReference>
<feature type="non-terminal residue" evidence="3">
    <location>
        <position position="79"/>
    </location>
</feature>
<feature type="non-terminal residue" evidence="3">
    <location>
        <position position="1"/>
    </location>
</feature>
<evidence type="ECO:0000256" key="2">
    <source>
        <dbReference type="ARBA" id="ARBA00023136"/>
    </source>
</evidence>
<dbReference type="PROSITE" id="PS00232">
    <property type="entry name" value="CADHERIN_1"/>
    <property type="match status" value="1"/>
</dbReference>
<organism evidence="3">
    <name type="scientific">Arion vulgaris</name>
    <dbReference type="NCBI Taxonomy" id="1028688"/>
    <lineage>
        <taxon>Eukaryota</taxon>
        <taxon>Metazoa</taxon>
        <taxon>Spiralia</taxon>
        <taxon>Lophotrochozoa</taxon>
        <taxon>Mollusca</taxon>
        <taxon>Gastropoda</taxon>
        <taxon>Heterobranchia</taxon>
        <taxon>Euthyneura</taxon>
        <taxon>Panpulmonata</taxon>
        <taxon>Eupulmonata</taxon>
        <taxon>Stylommatophora</taxon>
        <taxon>Helicina</taxon>
        <taxon>Arionoidea</taxon>
        <taxon>Arionidae</taxon>
        <taxon>Arion</taxon>
    </lineage>
</organism>
<evidence type="ECO:0000256" key="1">
    <source>
        <dbReference type="ARBA" id="ARBA00004370"/>
    </source>
</evidence>
<sequence>LTSIGNMPPLYNSSDETLLWVKVTVNDANDNPPQFVYHDFAASTIYDVDIDTQIINLADSVTDKDTPVNSKNHFKLQSL</sequence>
<dbReference type="AlphaFoldDB" id="A0A0B6Y5U2"/>
<accession>A0A0B6Y5U2</accession>
<keyword evidence="2" id="KW-0472">Membrane</keyword>
<protein>
    <recommendedName>
        <fullName evidence="4">Cadherin domain-containing protein</fullName>
    </recommendedName>
</protein>
<dbReference type="GO" id="GO:0005886">
    <property type="term" value="C:plasma membrane"/>
    <property type="evidence" value="ECO:0007669"/>
    <property type="project" value="InterPro"/>
</dbReference>
<proteinExistence type="predicted"/>
<evidence type="ECO:0008006" key="4">
    <source>
        <dbReference type="Google" id="ProtNLM"/>
    </source>
</evidence>
<dbReference type="InterPro" id="IPR020894">
    <property type="entry name" value="Cadherin_CS"/>
</dbReference>
<dbReference type="EMBL" id="HACG01004015">
    <property type="protein sequence ID" value="CEK50880.1"/>
    <property type="molecule type" value="Transcribed_RNA"/>
</dbReference>
<comment type="subcellular location">
    <subcellularLocation>
        <location evidence="1">Membrane</location>
    </subcellularLocation>
</comment>
<reference evidence="3" key="1">
    <citation type="submission" date="2014-12" db="EMBL/GenBank/DDBJ databases">
        <title>Insight into the proteome of Arion vulgaris.</title>
        <authorList>
            <person name="Aradska J."/>
            <person name="Bulat T."/>
            <person name="Smidak R."/>
            <person name="Sarate P."/>
            <person name="Gangsoo J."/>
            <person name="Sialana F."/>
            <person name="Bilban M."/>
            <person name="Lubec G."/>
        </authorList>
    </citation>
    <scope>NUCLEOTIDE SEQUENCE</scope>
    <source>
        <tissue evidence="3">Skin</tissue>
    </source>
</reference>
<gene>
    <name evidence="3" type="primary">ORF11907</name>
</gene>